<evidence type="ECO:0000313" key="1">
    <source>
        <dbReference type="EMBL" id="MDQ0206124.1"/>
    </source>
</evidence>
<accession>A0ABT9YEH4</accession>
<protein>
    <submittedName>
        <fullName evidence="1">Uncharacterized protein</fullName>
    </submittedName>
</protein>
<name>A0ABT9YEH4_9BACI</name>
<organism evidence="1 2">
    <name type="scientific">Alkalicoccobacillus murimartini</name>
    <dbReference type="NCBI Taxonomy" id="171685"/>
    <lineage>
        <taxon>Bacteria</taxon>
        <taxon>Bacillati</taxon>
        <taxon>Bacillota</taxon>
        <taxon>Bacilli</taxon>
        <taxon>Bacillales</taxon>
        <taxon>Bacillaceae</taxon>
        <taxon>Alkalicoccobacillus</taxon>
    </lineage>
</organism>
<proteinExistence type="predicted"/>
<evidence type="ECO:0000313" key="2">
    <source>
        <dbReference type="Proteomes" id="UP001225034"/>
    </source>
</evidence>
<dbReference type="EMBL" id="JAUSUA010000001">
    <property type="protein sequence ID" value="MDQ0206124.1"/>
    <property type="molecule type" value="Genomic_DNA"/>
</dbReference>
<dbReference type="Proteomes" id="UP001225034">
    <property type="component" value="Unassembled WGS sequence"/>
</dbReference>
<reference evidence="1 2" key="1">
    <citation type="submission" date="2023-07" db="EMBL/GenBank/DDBJ databases">
        <title>Genomic Encyclopedia of Type Strains, Phase IV (KMG-IV): sequencing the most valuable type-strain genomes for metagenomic binning, comparative biology and taxonomic classification.</title>
        <authorList>
            <person name="Goeker M."/>
        </authorList>
    </citation>
    <scope>NUCLEOTIDE SEQUENCE [LARGE SCALE GENOMIC DNA]</scope>
    <source>
        <strain evidence="1 2">DSM 19154</strain>
    </source>
</reference>
<gene>
    <name evidence="1" type="ORF">J2S05_000898</name>
</gene>
<sequence length="139" mass="15930">MIVIETYEAEAKEKESTSKLSRSGSIHFKIGHTTLLPSSLYINDLKKSWACLYSLMEQDHCEIDIGYGKTVICQIRTGKIGVQLEVNRVDQRGVPIRLLSGYVDKQELFRALQDAYDKFNNQSTQKRIQPLNRHSTQIL</sequence>
<keyword evidence="2" id="KW-1185">Reference proteome</keyword>
<comment type="caution">
    <text evidence="1">The sequence shown here is derived from an EMBL/GenBank/DDBJ whole genome shotgun (WGS) entry which is preliminary data.</text>
</comment>
<dbReference type="RefSeq" id="WP_306980295.1">
    <property type="nucleotide sequence ID" value="NZ_JAUSUA010000001.1"/>
</dbReference>